<reference evidence="2 3" key="1">
    <citation type="journal article" date="2008" name="Biol. Direct">
        <title>Complete genome sequence of the extremely acidophilic methanotroph isolate V4, Methylacidiphilum infernorum, a representative of the bacterial phylum Verrucomicrobia.</title>
        <authorList>
            <person name="Hou S."/>
            <person name="Makarova K.S."/>
            <person name="Saw J.H."/>
            <person name="Senin P."/>
            <person name="Ly B.V."/>
            <person name="Zhou Z."/>
            <person name="Ren Y."/>
            <person name="Wang J."/>
            <person name="Galperin M.Y."/>
            <person name="Omelchenko M.V."/>
            <person name="Wolf Y.I."/>
            <person name="Yutin N."/>
            <person name="Koonin E.V."/>
            <person name="Stott M.B."/>
            <person name="Mountain B.W."/>
            <person name="Crowe M.A."/>
            <person name="Smirnova A.V."/>
            <person name="Dunfield P.F."/>
            <person name="Feng L."/>
            <person name="Wang L."/>
            <person name="Alam M."/>
        </authorList>
    </citation>
    <scope>NUCLEOTIDE SEQUENCE [LARGE SCALE GENOMIC DNA]</scope>
    <source>
        <strain evidence="3">Isolate V4</strain>
    </source>
</reference>
<name>B3DZ58_METI4</name>
<dbReference type="KEGG" id="min:Minf_2096"/>
<keyword evidence="1" id="KW-0812">Transmembrane</keyword>
<protein>
    <submittedName>
        <fullName evidence="2">Uncharacterized protein</fullName>
    </submittedName>
</protein>
<dbReference type="EMBL" id="CP000975">
    <property type="protein sequence ID" value="ACD84150.1"/>
    <property type="molecule type" value="Genomic_DNA"/>
</dbReference>
<evidence type="ECO:0000313" key="3">
    <source>
        <dbReference type="Proteomes" id="UP000009149"/>
    </source>
</evidence>
<organism evidence="2 3">
    <name type="scientific">Methylacidiphilum infernorum (isolate V4)</name>
    <name type="common">Methylokorus infernorum (strain V4)</name>
    <dbReference type="NCBI Taxonomy" id="481448"/>
    <lineage>
        <taxon>Bacteria</taxon>
        <taxon>Pseudomonadati</taxon>
        <taxon>Verrucomicrobiota</taxon>
        <taxon>Methylacidiphilae</taxon>
        <taxon>Methylacidiphilales</taxon>
        <taxon>Methylacidiphilaceae</taxon>
        <taxon>Methylacidiphilum (ex Ratnadevi et al. 2023)</taxon>
    </lineage>
</organism>
<gene>
    <name evidence="2" type="ordered locus">Minf_2096</name>
</gene>
<proteinExistence type="predicted"/>
<dbReference type="HOGENOM" id="CLU_2602002_0_0_0"/>
<evidence type="ECO:0000313" key="2">
    <source>
        <dbReference type="EMBL" id="ACD84150.1"/>
    </source>
</evidence>
<keyword evidence="1" id="KW-1133">Transmembrane helix</keyword>
<evidence type="ECO:0000256" key="1">
    <source>
        <dbReference type="SAM" id="Phobius"/>
    </source>
</evidence>
<dbReference type="STRING" id="481448.Minf_2096"/>
<dbReference type="Proteomes" id="UP000009149">
    <property type="component" value="Chromosome"/>
</dbReference>
<accession>B3DZ58</accession>
<sequence>MNFSFVVFLTDQGAGLSRRFSRDNPLAGSKKRFINFFLIFLSPFLSSFLSFFYLSFVQKESYAEKDFLKGLSRPLSRLK</sequence>
<feature type="transmembrane region" description="Helical" evidence="1">
    <location>
        <begin position="33"/>
        <end position="56"/>
    </location>
</feature>
<keyword evidence="1" id="KW-0472">Membrane</keyword>
<dbReference type="AlphaFoldDB" id="B3DZ58"/>